<keyword evidence="10" id="KW-1185">Reference proteome</keyword>
<organism evidence="9 10">
    <name type="scientific">Trifolium medium</name>
    <dbReference type="NCBI Taxonomy" id="97028"/>
    <lineage>
        <taxon>Eukaryota</taxon>
        <taxon>Viridiplantae</taxon>
        <taxon>Streptophyta</taxon>
        <taxon>Embryophyta</taxon>
        <taxon>Tracheophyta</taxon>
        <taxon>Spermatophyta</taxon>
        <taxon>Magnoliopsida</taxon>
        <taxon>eudicotyledons</taxon>
        <taxon>Gunneridae</taxon>
        <taxon>Pentapetalae</taxon>
        <taxon>rosids</taxon>
        <taxon>fabids</taxon>
        <taxon>Fabales</taxon>
        <taxon>Fabaceae</taxon>
        <taxon>Papilionoideae</taxon>
        <taxon>50 kb inversion clade</taxon>
        <taxon>NPAAA clade</taxon>
        <taxon>Hologalegina</taxon>
        <taxon>IRL clade</taxon>
        <taxon>Trifolieae</taxon>
        <taxon>Trifolium</taxon>
    </lineage>
</organism>
<dbReference type="PANTHER" id="PTHR48063:SF103">
    <property type="entry name" value="LEUCINE-RICH RECEPTOR-LIKE KINASE FAMILY PROTEIN"/>
    <property type="match status" value="1"/>
</dbReference>
<comment type="subcellular location">
    <subcellularLocation>
        <location evidence="1">Membrane</location>
        <topology evidence="1">Single-pass type I membrane protein</topology>
    </subcellularLocation>
</comment>
<dbReference type="EMBL" id="LXQA010082385">
    <property type="protein sequence ID" value="MCI12010.1"/>
    <property type="molecule type" value="Genomic_DNA"/>
</dbReference>
<dbReference type="InterPro" id="IPR032675">
    <property type="entry name" value="LRR_dom_sf"/>
</dbReference>
<keyword evidence="3" id="KW-0732">Signal</keyword>
<evidence type="ECO:0000256" key="3">
    <source>
        <dbReference type="ARBA" id="ARBA00022729"/>
    </source>
</evidence>
<reference evidence="9 10" key="1">
    <citation type="journal article" date="2018" name="Front. Plant Sci.">
        <title>Red Clover (Trifolium pratense) and Zigzag Clover (T. medium) - A Picture of Genomic Similarities and Differences.</title>
        <authorList>
            <person name="Dluhosova J."/>
            <person name="Istvanek J."/>
            <person name="Nedelnik J."/>
            <person name="Repkova J."/>
        </authorList>
    </citation>
    <scope>NUCLEOTIDE SEQUENCE [LARGE SCALE GENOMIC DNA]</scope>
    <source>
        <strain evidence="10">cv. 10/8</strain>
        <tissue evidence="9">Leaf</tissue>
    </source>
</reference>
<accession>A0A392PKL9</accession>
<proteinExistence type="predicted"/>
<dbReference type="Gene3D" id="3.80.10.10">
    <property type="entry name" value="Ribonuclease Inhibitor"/>
    <property type="match status" value="1"/>
</dbReference>
<name>A0A392PKL9_9FABA</name>
<evidence type="ECO:0000256" key="7">
    <source>
        <dbReference type="ARBA" id="ARBA00023180"/>
    </source>
</evidence>
<evidence type="ECO:0000256" key="4">
    <source>
        <dbReference type="ARBA" id="ARBA00022989"/>
    </source>
</evidence>
<dbReference type="InterPro" id="IPR046956">
    <property type="entry name" value="RLP23-like"/>
</dbReference>
<keyword evidence="7" id="KW-0325">Glycoprotein</keyword>
<evidence type="ECO:0000313" key="10">
    <source>
        <dbReference type="Proteomes" id="UP000265520"/>
    </source>
</evidence>
<keyword evidence="5 8" id="KW-0472">Membrane</keyword>
<evidence type="ECO:0000256" key="2">
    <source>
        <dbReference type="ARBA" id="ARBA00022692"/>
    </source>
</evidence>
<dbReference type="GO" id="GO:0016301">
    <property type="term" value="F:kinase activity"/>
    <property type="evidence" value="ECO:0007669"/>
    <property type="project" value="UniProtKB-KW"/>
</dbReference>
<evidence type="ECO:0000313" key="9">
    <source>
        <dbReference type="EMBL" id="MCI12010.1"/>
    </source>
</evidence>
<evidence type="ECO:0000256" key="6">
    <source>
        <dbReference type="ARBA" id="ARBA00023170"/>
    </source>
</evidence>
<keyword evidence="4 8" id="KW-1133">Transmembrane helix</keyword>
<keyword evidence="9" id="KW-0418">Kinase</keyword>
<dbReference type="PANTHER" id="PTHR48063">
    <property type="entry name" value="LRR RECEPTOR-LIKE KINASE"/>
    <property type="match status" value="1"/>
</dbReference>
<comment type="caution">
    <text evidence="9">The sequence shown here is derived from an EMBL/GenBank/DDBJ whole genome shotgun (WGS) entry which is preliminary data.</text>
</comment>
<dbReference type="Proteomes" id="UP000265520">
    <property type="component" value="Unassembled WGS sequence"/>
</dbReference>
<dbReference type="AlphaFoldDB" id="A0A392PKL9"/>
<dbReference type="GO" id="GO:0016020">
    <property type="term" value="C:membrane"/>
    <property type="evidence" value="ECO:0007669"/>
    <property type="project" value="UniProtKB-SubCell"/>
</dbReference>
<keyword evidence="2 8" id="KW-0812">Transmembrane</keyword>
<feature type="transmembrane region" description="Helical" evidence="8">
    <location>
        <begin position="67"/>
        <end position="90"/>
    </location>
</feature>
<sequence>MLDLSNNQLYGKIPIGTQLQSFNASSFVGNSNLCGEPLDIKCPDEEPPKHQVQPTDEGDDSSIFLEALFMSLGIGFFTGFVGFVGSMLLLPSWREKNSKFLNAIILRIFKWWKQ</sequence>
<evidence type="ECO:0000256" key="5">
    <source>
        <dbReference type="ARBA" id="ARBA00023136"/>
    </source>
</evidence>
<evidence type="ECO:0000256" key="1">
    <source>
        <dbReference type="ARBA" id="ARBA00004479"/>
    </source>
</evidence>
<protein>
    <submittedName>
        <fullName evidence="9">Putative leucine-rich repeat receptor-like protein kinase</fullName>
    </submittedName>
</protein>
<evidence type="ECO:0000256" key="8">
    <source>
        <dbReference type="SAM" id="Phobius"/>
    </source>
</evidence>
<keyword evidence="9" id="KW-0808">Transferase</keyword>
<keyword evidence="6 9" id="KW-0675">Receptor</keyword>